<dbReference type="PANTHER" id="PTHR19423:SF1">
    <property type="entry name" value="SH3 DOMAIN-BINDING PROTEIN 5"/>
    <property type="match status" value="1"/>
</dbReference>
<feature type="compositionally biased region" description="Basic and acidic residues" evidence="3">
    <location>
        <begin position="10"/>
        <end position="25"/>
    </location>
</feature>
<dbReference type="GO" id="GO:0035556">
    <property type="term" value="P:intracellular signal transduction"/>
    <property type="evidence" value="ECO:0007669"/>
    <property type="project" value="InterPro"/>
</dbReference>
<evidence type="ECO:0000256" key="3">
    <source>
        <dbReference type="SAM" id="MobiDB-lite"/>
    </source>
</evidence>
<name>V5GPU8_ANOGL</name>
<dbReference type="GO" id="GO:0005737">
    <property type="term" value="C:cytoplasm"/>
    <property type="evidence" value="ECO:0007669"/>
    <property type="project" value="TreeGrafter"/>
</dbReference>
<feature type="compositionally biased region" description="Acidic residues" evidence="3">
    <location>
        <begin position="178"/>
        <end position="189"/>
    </location>
</feature>
<feature type="region of interest" description="Disordered" evidence="3">
    <location>
        <begin position="1"/>
        <end position="25"/>
    </location>
</feature>
<evidence type="ECO:0000256" key="1">
    <source>
        <dbReference type="ARBA" id="ARBA00007796"/>
    </source>
</evidence>
<evidence type="ECO:0000256" key="2">
    <source>
        <dbReference type="ARBA" id="ARBA00023054"/>
    </source>
</evidence>
<organism evidence="4">
    <name type="scientific">Anoplophora glabripennis</name>
    <name type="common">Asian longhorn beetle</name>
    <name type="synonym">Anoplophora nobilis</name>
    <dbReference type="NCBI Taxonomy" id="217634"/>
    <lineage>
        <taxon>Eukaryota</taxon>
        <taxon>Metazoa</taxon>
        <taxon>Ecdysozoa</taxon>
        <taxon>Arthropoda</taxon>
        <taxon>Hexapoda</taxon>
        <taxon>Insecta</taxon>
        <taxon>Pterygota</taxon>
        <taxon>Neoptera</taxon>
        <taxon>Endopterygota</taxon>
        <taxon>Coleoptera</taxon>
        <taxon>Polyphaga</taxon>
        <taxon>Cucujiformia</taxon>
        <taxon>Chrysomeloidea</taxon>
        <taxon>Cerambycidae</taxon>
        <taxon>Lamiinae</taxon>
        <taxon>Lamiini</taxon>
        <taxon>Anoplophora</taxon>
    </lineage>
</organism>
<dbReference type="Pfam" id="PF05276">
    <property type="entry name" value="SH3BP5"/>
    <property type="match status" value="1"/>
</dbReference>
<accession>V5GPU8</accession>
<sequence>MLNHATMKVMEAENQKADSEREHQKRAKVFKELDEKLKHHEEKLQKFITKSRPYFEEKTVCQDQLNTQKSRIESIKKDINRAKSFYAQTLKNLEQISNEIHMKRQGHKCENDLLNRPREPGVGAELNLTFEELSVNALSNRYASLPEINVELEKFNDYSMNSVSASTSGAVSEKDEHEQLDEELQDSEENAASSTRPVEGKSEDLFVSEFYLGELTQ</sequence>
<evidence type="ECO:0000313" key="4">
    <source>
        <dbReference type="EMBL" id="JAB66154.1"/>
    </source>
</evidence>
<gene>
    <name evidence="4" type="primary">3BP5H</name>
</gene>
<keyword evidence="2" id="KW-0175">Coiled coil</keyword>
<proteinExistence type="inferred from homology"/>
<dbReference type="PANTHER" id="PTHR19423">
    <property type="entry name" value="SH3 DOMAIN-BINDING PROTEIN 5"/>
    <property type="match status" value="1"/>
</dbReference>
<dbReference type="GO" id="GO:0004860">
    <property type="term" value="F:protein kinase inhibitor activity"/>
    <property type="evidence" value="ECO:0007669"/>
    <property type="project" value="TreeGrafter"/>
</dbReference>
<reference evidence="4" key="1">
    <citation type="submission" date="2013-07" db="EMBL/GenBank/DDBJ databases">
        <title>Midgut Transcriptome Profiling of Anoplphora glabripennis, a Lignocellulose Degrading, Wood-Boring Cerambycid.</title>
        <authorList>
            <person name="Scully E.D."/>
            <person name="Hoover K."/>
            <person name="Carlson J.E."/>
            <person name="Tien M."/>
            <person name="Geib S.M."/>
        </authorList>
    </citation>
    <scope>NUCLEOTIDE SEQUENCE</scope>
</reference>
<comment type="similarity">
    <text evidence="1">Belongs to the SH3BP5 family.</text>
</comment>
<protein>
    <submittedName>
        <fullName evidence="4">SH3 domain-binding protein</fullName>
    </submittedName>
</protein>
<dbReference type="AlphaFoldDB" id="V5GPU8"/>
<feature type="region of interest" description="Disordered" evidence="3">
    <location>
        <begin position="163"/>
        <end position="201"/>
    </location>
</feature>
<dbReference type="InterPro" id="IPR007940">
    <property type="entry name" value="SH3BP5"/>
</dbReference>
<dbReference type="EMBL" id="GALX01002312">
    <property type="protein sequence ID" value="JAB66154.1"/>
    <property type="molecule type" value="Transcribed_RNA"/>
</dbReference>